<dbReference type="EMBL" id="PYMC01000024">
    <property type="protein sequence ID" value="PSW00652.1"/>
    <property type="molecule type" value="Genomic_DNA"/>
</dbReference>
<reference evidence="1 2" key="1">
    <citation type="submission" date="2018-03" db="EMBL/GenBank/DDBJ databases">
        <title>Whole genome sequencing of Histamine producing bacteria.</title>
        <authorList>
            <person name="Butler K."/>
        </authorList>
    </citation>
    <scope>NUCLEOTIDE SEQUENCE [LARGE SCALE GENOMIC DNA]</scope>
    <source>
        <strain evidence="1 2">DSM 16190</strain>
    </source>
</reference>
<dbReference type="RefSeq" id="WP_107285248.1">
    <property type="nucleotide sequence ID" value="NZ_PYMC01000024.1"/>
</dbReference>
<evidence type="ECO:0000313" key="1">
    <source>
        <dbReference type="EMBL" id="PSW00652.1"/>
    </source>
</evidence>
<dbReference type="InterPro" id="IPR038147">
    <property type="entry name" value="Cox_sf"/>
</dbReference>
<keyword evidence="2" id="KW-1185">Reference proteome</keyword>
<sequence>MDTTSIVFNAPLSPFVTVEKFSEITGIKKAQVEKMLHERKLPIRPKTPGRPREKPLINMVALMKEANGLAY</sequence>
<dbReference type="OrthoDB" id="5906098at2"/>
<dbReference type="Proteomes" id="UP000240904">
    <property type="component" value="Unassembled WGS sequence"/>
</dbReference>
<dbReference type="AlphaFoldDB" id="A0A2T3MSA3"/>
<evidence type="ECO:0008006" key="3">
    <source>
        <dbReference type="Google" id="ProtNLM"/>
    </source>
</evidence>
<dbReference type="Gene3D" id="6.10.200.10">
    <property type="entry name" value="Regulatory phage protein Cox"/>
    <property type="match status" value="1"/>
</dbReference>
<comment type="caution">
    <text evidence="1">The sequence shown here is derived from an EMBL/GenBank/DDBJ whole genome shotgun (WGS) entry which is preliminary data.</text>
</comment>
<organism evidence="1 2">
    <name type="scientific">Photobacterium lipolyticum</name>
    <dbReference type="NCBI Taxonomy" id="266810"/>
    <lineage>
        <taxon>Bacteria</taxon>
        <taxon>Pseudomonadati</taxon>
        <taxon>Pseudomonadota</taxon>
        <taxon>Gammaproteobacteria</taxon>
        <taxon>Vibrionales</taxon>
        <taxon>Vibrionaceae</taxon>
        <taxon>Photobacterium</taxon>
    </lineage>
</organism>
<proteinExistence type="predicted"/>
<gene>
    <name evidence="1" type="ORF">C9I89_20800</name>
</gene>
<protein>
    <recommendedName>
        <fullName evidence="3">DNA-binding protein</fullName>
    </recommendedName>
</protein>
<name>A0A2T3MSA3_9GAMM</name>
<accession>A0A2T3MSA3</accession>
<evidence type="ECO:0000313" key="2">
    <source>
        <dbReference type="Proteomes" id="UP000240904"/>
    </source>
</evidence>